<feature type="binding site" evidence="15">
    <location>
        <position position="469"/>
    </location>
    <ligand>
        <name>Mg(2+)</name>
        <dbReference type="ChEBI" id="CHEBI:18420"/>
        <note>shared with alpha subunit</note>
    </ligand>
</feature>
<gene>
    <name evidence="15 20" type="primary">pheT</name>
    <name evidence="20" type="ORF">CPX_001496</name>
</gene>
<evidence type="ECO:0000256" key="4">
    <source>
        <dbReference type="ARBA" id="ARBA00022490"/>
    </source>
</evidence>
<evidence type="ECO:0000256" key="1">
    <source>
        <dbReference type="ARBA" id="ARBA00004496"/>
    </source>
</evidence>
<reference evidence="21" key="1">
    <citation type="submission" date="2015-05" db="EMBL/GenBank/DDBJ databases">
        <title>Draft genome sequence of 'Candidatus Phytoplasma Pruni' strain CX, a plant pathogenic bacterium.</title>
        <authorList>
            <person name="Lee I.-M."/>
            <person name="Bottner-Parker K.D."/>
            <person name="Shao J."/>
            <person name="Gundersen-Rindal D.E."/>
            <person name="Zhao Y."/>
            <person name="Davis R.E."/>
        </authorList>
    </citation>
    <scope>NUCLEOTIDE SEQUENCE [LARGE SCALE GENOMIC DNA]</scope>
    <source>
        <strain evidence="21">CX</strain>
    </source>
</reference>
<dbReference type="SMART" id="SM00874">
    <property type="entry name" value="B5"/>
    <property type="match status" value="1"/>
</dbReference>
<dbReference type="Pfam" id="PF03147">
    <property type="entry name" value="FDX-ACB"/>
    <property type="match status" value="1"/>
</dbReference>
<protein>
    <recommendedName>
        <fullName evidence="15">Phenylalanine--tRNA ligase beta subunit</fullName>
        <ecNumber evidence="15">6.1.1.20</ecNumber>
    </recommendedName>
    <alternativeName>
        <fullName evidence="15">Phenylalanyl-tRNA synthetase beta subunit</fullName>
        <shortName evidence="15">PheRS</shortName>
    </alternativeName>
</protein>
<dbReference type="STRING" id="479893.CPX_001496"/>
<dbReference type="SMART" id="SM00896">
    <property type="entry name" value="FDX-ACB"/>
    <property type="match status" value="1"/>
</dbReference>
<comment type="subunit">
    <text evidence="3 15">Tetramer of two alpha and two beta subunits.</text>
</comment>
<dbReference type="PANTHER" id="PTHR10947">
    <property type="entry name" value="PHENYLALANYL-TRNA SYNTHETASE BETA CHAIN AND LEUCINE-RICH REPEAT-CONTAINING PROTEIN 47"/>
    <property type="match status" value="1"/>
</dbReference>
<dbReference type="EC" id="6.1.1.20" evidence="15"/>
<dbReference type="HAMAP" id="MF_00283">
    <property type="entry name" value="Phe_tRNA_synth_beta1"/>
    <property type="match status" value="1"/>
</dbReference>
<dbReference type="GO" id="GO:0000287">
    <property type="term" value="F:magnesium ion binding"/>
    <property type="evidence" value="ECO:0007669"/>
    <property type="project" value="UniProtKB-UniRule"/>
</dbReference>
<dbReference type="EMBL" id="LHCF01000005">
    <property type="protein sequence ID" value="KOR75537.1"/>
    <property type="molecule type" value="Genomic_DNA"/>
</dbReference>
<proteinExistence type="inferred from homology"/>
<dbReference type="Gene3D" id="2.40.50.140">
    <property type="entry name" value="Nucleic acid-binding proteins"/>
    <property type="match status" value="1"/>
</dbReference>
<dbReference type="InterPro" id="IPR002547">
    <property type="entry name" value="tRNA-bd_dom"/>
</dbReference>
<dbReference type="PANTHER" id="PTHR10947:SF0">
    <property type="entry name" value="PHENYLALANINE--TRNA LIGASE BETA SUBUNIT"/>
    <property type="match status" value="1"/>
</dbReference>
<comment type="caution">
    <text evidence="15">Lacks conserved residue(s) required for the propagation of feature annotation.</text>
</comment>
<dbReference type="Gene3D" id="3.50.40.10">
    <property type="entry name" value="Phenylalanyl-trna Synthetase, Chain B, domain 3"/>
    <property type="match status" value="1"/>
</dbReference>
<evidence type="ECO:0000256" key="5">
    <source>
        <dbReference type="ARBA" id="ARBA00022555"/>
    </source>
</evidence>
<keyword evidence="7 15" id="KW-0479">Metal-binding</keyword>
<dbReference type="SUPFAM" id="SSF54991">
    <property type="entry name" value="Anticodon-binding domain of PheRS"/>
    <property type="match status" value="1"/>
</dbReference>
<evidence type="ECO:0000313" key="20">
    <source>
        <dbReference type="EMBL" id="KOR75537.1"/>
    </source>
</evidence>
<evidence type="ECO:0000256" key="6">
    <source>
        <dbReference type="ARBA" id="ARBA00022598"/>
    </source>
</evidence>
<dbReference type="Pfam" id="PF01588">
    <property type="entry name" value="tRNA_bind"/>
    <property type="match status" value="1"/>
</dbReference>
<evidence type="ECO:0000256" key="13">
    <source>
        <dbReference type="ARBA" id="ARBA00023146"/>
    </source>
</evidence>
<dbReference type="Pfam" id="PF03483">
    <property type="entry name" value="B3_4"/>
    <property type="match status" value="1"/>
</dbReference>
<dbReference type="PROSITE" id="PS51447">
    <property type="entry name" value="FDX_ACB"/>
    <property type="match status" value="1"/>
</dbReference>
<dbReference type="SUPFAM" id="SSF50249">
    <property type="entry name" value="Nucleic acid-binding proteins"/>
    <property type="match status" value="1"/>
</dbReference>
<dbReference type="InterPro" id="IPR020825">
    <property type="entry name" value="Phe-tRNA_synthase-like_B3/B4"/>
</dbReference>
<comment type="subcellular location">
    <subcellularLocation>
        <location evidence="1 15">Cytoplasm</location>
    </subcellularLocation>
</comment>
<dbReference type="AlphaFoldDB" id="A0A0M1N051"/>
<dbReference type="InterPro" id="IPR005146">
    <property type="entry name" value="B3/B4_tRNA-bd"/>
</dbReference>
<feature type="binding site" evidence="15">
    <location>
        <position position="463"/>
    </location>
    <ligand>
        <name>Mg(2+)</name>
        <dbReference type="ChEBI" id="CHEBI:18420"/>
        <note>shared with alpha subunit</note>
    </ligand>
</feature>
<feature type="domain" description="TRNA-binding" evidence="17">
    <location>
        <begin position="36"/>
        <end position="153"/>
    </location>
</feature>
<evidence type="ECO:0000256" key="3">
    <source>
        <dbReference type="ARBA" id="ARBA00011209"/>
    </source>
</evidence>
<dbReference type="PROSITE" id="PS50886">
    <property type="entry name" value="TRBD"/>
    <property type="match status" value="1"/>
</dbReference>
<dbReference type="NCBIfam" id="NF045760">
    <property type="entry name" value="YtpR"/>
    <property type="match status" value="1"/>
</dbReference>
<dbReference type="Gene3D" id="3.30.70.380">
    <property type="entry name" value="Ferrodoxin-fold anticodon-binding domain"/>
    <property type="match status" value="1"/>
</dbReference>
<dbReference type="InterPro" id="IPR045060">
    <property type="entry name" value="Phe-tRNA-ligase_IIc_bsu"/>
</dbReference>
<comment type="catalytic activity">
    <reaction evidence="14 15">
        <text>tRNA(Phe) + L-phenylalanine + ATP = L-phenylalanyl-tRNA(Phe) + AMP + diphosphate + H(+)</text>
        <dbReference type="Rhea" id="RHEA:19413"/>
        <dbReference type="Rhea" id="RHEA-COMP:9668"/>
        <dbReference type="Rhea" id="RHEA-COMP:9699"/>
        <dbReference type="ChEBI" id="CHEBI:15378"/>
        <dbReference type="ChEBI" id="CHEBI:30616"/>
        <dbReference type="ChEBI" id="CHEBI:33019"/>
        <dbReference type="ChEBI" id="CHEBI:58095"/>
        <dbReference type="ChEBI" id="CHEBI:78442"/>
        <dbReference type="ChEBI" id="CHEBI:78531"/>
        <dbReference type="ChEBI" id="CHEBI:456215"/>
        <dbReference type="EC" id="6.1.1.20"/>
    </reaction>
</comment>
<dbReference type="InterPro" id="IPR005147">
    <property type="entry name" value="tRNA_synthase_B5-dom"/>
</dbReference>
<keyword evidence="12 15" id="KW-0648">Protein biosynthesis</keyword>
<dbReference type="SUPFAM" id="SSF46955">
    <property type="entry name" value="Putative DNA-binding domain"/>
    <property type="match status" value="1"/>
</dbReference>
<dbReference type="Gene3D" id="3.30.930.10">
    <property type="entry name" value="Bira Bifunctional Protein, Domain 2"/>
    <property type="match status" value="1"/>
</dbReference>
<dbReference type="InterPro" id="IPR012340">
    <property type="entry name" value="NA-bd_OB-fold"/>
</dbReference>
<evidence type="ECO:0000256" key="16">
    <source>
        <dbReference type="PROSITE-ProRule" id="PRU00209"/>
    </source>
</evidence>
<dbReference type="InterPro" id="IPR033714">
    <property type="entry name" value="tRNA_bind_bactPheRS"/>
</dbReference>
<dbReference type="InterPro" id="IPR036690">
    <property type="entry name" value="Fdx_antiC-bd_sf"/>
</dbReference>
<dbReference type="NCBIfam" id="TIGR00472">
    <property type="entry name" value="pheT_bact"/>
    <property type="match status" value="1"/>
</dbReference>
<dbReference type="PATRIC" id="fig|479893.3.peg.283"/>
<feature type="binding site" evidence="15">
    <location>
        <position position="473"/>
    </location>
    <ligand>
        <name>Mg(2+)</name>
        <dbReference type="ChEBI" id="CHEBI:18420"/>
        <note>shared with alpha subunit</note>
    </ligand>
</feature>
<evidence type="ECO:0000256" key="10">
    <source>
        <dbReference type="ARBA" id="ARBA00022842"/>
    </source>
</evidence>
<dbReference type="GO" id="GO:0005524">
    <property type="term" value="F:ATP binding"/>
    <property type="evidence" value="ECO:0007669"/>
    <property type="project" value="UniProtKB-UniRule"/>
</dbReference>
<dbReference type="Pfam" id="PF17759">
    <property type="entry name" value="tRNA_synthFbeta"/>
    <property type="match status" value="1"/>
</dbReference>
<dbReference type="GO" id="GO:0000049">
    <property type="term" value="F:tRNA binding"/>
    <property type="evidence" value="ECO:0007669"/>
    <property type="project" value="UniProtKB-UniRule"/>
</dbReference>
<evidence type="ECO:0000259" key="17">
    <source>
        <dbReference type="PROSITE" id="PS50886"/>
    </source>
</evidence>
<dbReference type="InterPro" id="IPR041616">
    <property type="entry name" value="PheRS_beta_core"/>
</dbReference>
<keyword evidence="5 16" id="KW-0820">tRNA-binding</keyword>
<evidence type="ECO:0000259" key="19">
    <source>
        <dbReference type="PROSITE" id="PS51483"/>
    </source>
</evidence>
<evidence type="ECO:0000256" key="15">
    <source>
        <dbReference type="HAMAP-Rule" id="MF_00283"/>
    </source>
</evidence>
<comment type="caution">
    <text evidence="20">The sequence shown here is derived from an EMBL/GenBank/DDBJ whole genome shotgun (WGS) entry which is preliminary data.</text>
</comment>
<dbReference type="OrthoDB" id="9805455at2"/>
<comment type="cofactor">
    <cofactor evidence="15">
        <name>Mg(2+)</name>
        <dbReference type="ChEBI" id="CHEBI:18420"/>
    </cofactor>
    <text evidence="15">Binds 2 magnesium ions per tetramer.</text>
</comment>
<dbReference type="GO" id="GO:0009328">
    <property type="term" value="C:phenylalanine-tRNA ligase complex"/>
    <property type="evidence" value="ECO:0007669"/>
    <property type="project" value="TreeGrafter"/>
</dbReference>
<name>A0A0M1N051_9MOLU</name>
<dbReference type="SUPFAM" id="SSF55681">
    <property type="entry name" value="Class II aaRS and biotin synthetases"/>
    <property type="match status" value="1"/>
</dbReference>
<keyword evidence="11 16" id="KW-0694">RNA-binding</keyword>
<dbReference type="SMART" id="SM00873">
    <property type="entry name" value="B3_4"/>
    <property type="match status" value="1"/>
</dbReference>
<dbReference type="Pfam" id="PF03484">
    <property type="entry name" value="B5"/>
    <property type="match status" value="1"/>
</dbReference>
<dbReference type="CDD" id="cd00769">
    <property type="entry name" value="PheRS_beta_core"/>
    <property type="match status" value="1"/>
</dbReference>
<evidence type="ECO:0000259" key="18">
    <source>
        <dbReference type="PROSITE" id="PS51447"/>
    </source>
</evidence>
<dbReference type="SUPFAM" id="SSF56037">
    <property type="entry name" value="PheT/TilS domain"/>
    <property type="match status" value="1"/>
</dbReference>
<evidence type="ECO:0000256" key="11">
    <source>
        <dbReference type="ARBA" id="ARBA00022884"/>
    </source>
</evidence>
<accession>A0A0M1N051</accession>
<organism evidence="20 21">
    <name type="scientific">Candidatus Phytoplasma pruni</name>
    <dbReference type="NCBI Taxonomy" id="479893"/>
    <lineage>
        <taxon>Bacteria</taxon>
        <taxon>Bacillati</taxon>
        <taxon>Mycoplasmatota</taxon>
        <taxon>Mollicutes</taxon>
        <taxon>Acholeplasmatales</taxon>
        <taxon>Acholeplasmataceae</taxon>
        <taxon>Candidatus Phytoplasma</taxon>
        <taxon>16SrIII (X-disease group)</taxon>
    </lineage>
</organism>
<evidence type="ECO:0000256" key="12">
    <source>
        <dbReference type="ARBA" id="ARBA00022917"/>
    </source>
</evidence>
<keyword evidence="4 15" id="KW-0963">Cytoplasm</keyword>
<feature type="domain" description="B5" evidence="19">
    <location>
        <begin position="409"/>
        <end position="485"/>
    </location>
</feature>
<comment type="similarity">
    <text evidence="2 15">Belongs to the phenylalanyl-tRNA synthetase beta subunit family. Type 1 subfamily.</text>
</comment>
<dbReference type="GO" id="GO:0006432">
    <property type="term" value="P:phenylalanyl-tRNA aminoacylation"/>
    <property type="evidence" value="ECO:0007669"/>
    <property type="project" value="UniProtKB-UniRule"/>
</dbReference>
<keyword evidence="10 15" id="KW-0460">Magnesium</keyword>
<evidence type="ECO:0000256" key="2">
    <source>
        <dbReference type="ARBA" id="ARBA00008653"/>
    </source>
</evidence>
<evidence type="ECO:0000256" key="14">
    <source>
        <dbReference type="ARBA" id="ARBA00049255"/>
    </source>
</evidence>
<dbReference type="CDD" id="cd02796">
    <property type="entry name" value="tRNA_bind_bactPheRS"/>
    <property type="match status" value="1"/>
</dbReference>
<feature type="domain" description="FDX-ACB" evidence="18">
    <location>
        <begin position="703"/>
        <end position="796"/>
    </location>
</feature>
<keyword evidence="13 15" id="KW-0030">Aminoacyl-tRNA synthetase</keyword>
<dbReference type="InterPro" id="IPR005121">
    <property type="entry name" value="Fdx_antiC-bd"/>
</dbReference>
<keyword evidence="8 15" id="KW-0547">Nucleotide-binding</keyword>
<dbReference type="GO" id="GO:0004826">
    <property type="term" value="F:phenylalanine-tRNA ligase activity"/>
    <property type="evidence" value="ECO:0007669"/>
    <property type="project" value="UniProtKB-UniRule"/>
</dbReference>
<keyword evidence="9 15" id="KW-0067">ATP-binding</keyword>
<dbReference type="InterPro" id="IPR045864">
    <property type="entry name" value="aa-tRNA-synth_II/BPL/LPL"/>
</dbReference>
<dbReference type="Proteomes" id="UP000037386">
    <property type="component" value="Unassembled WGS sequence"/>
</dbReference>
<dbReference type="PROSITE" id="PS51483">
    <property type="entry name" value="B5"/>
    <property type="match status" value="1"/>
</dbReference>
<dbReference type="RefSeq" id="WP_053521423.1">
    <property type="nucleotide sequence ID" value="NZ_LHCF01000005.1"/>
</dbReference>
<evidence type="ECO:0000313" key="21">
    <source>
        <dbReference type="Proteomes" id="UP000037386"/>
    </source>
</evidence>
<evidence type="ECO:0000256" key="8">
    <source>
        <dbReference type="ARBA" id="ARBA00022741"/>
    </source>
</evidence>
<evidence type="ECO:0000256" key="9">
    <source>
        <dbReference type="ARBA" id="ARBA00022840"/>
    </source>
</evidence>
<sequence>MIINENILKKYIFPLPNDLKDLVNNHIIEVEAADLINPNKELIIGEIVQFEKIPQTAKLNLVQVDIGKEVLSIVCGASNLAVNKKVVVIQSGSYLDAIKTTIEKKTLCGVESNGMICSAEEIGLNLKYLTDQENTEEGILLLGDDAQVGQSALEYLQLQGSFVELSLTPNKADLLSHIGFAKDLAAISTPKQPLKFIAPSYEPIQEEQEVNPFQVKINNDHCWEYNLRYLTDVKVTTSPLWLRNILNTSHIKPVNNVVDIMNLVMIEYGIPIIAFDASDLKKPTIEINQALSGQKVVDAEKNEYLLNEEDIVITNNKKVISVAGIINAAEYNINHQTREIILSTTAFQTENVFQTSKKLNIQNENALRFKRGIDQALLKEALDKATSLLQELTSVKVNQKMVSSRLNTRQNPVLTFSLEKINKKTGINFSSPEVIDILTKLDYQIKTSENNVFQVVGPSRRYDAKFYEDVISDLIRIHGYNDMGVSEQSQYKTIGLRTNRQQGLYKLRNLLANLGFMEVKTYSLLNETLFKIFSDSQEYVSVTKPISKEKTILRQNLAANMIEVLSFNQKNNILNNAFFEIGKAYYADREIMHLSLGLSGLFFNSGWLKQDIESSFFVLKGVLERIQLFLNIDLKLVKTKEYANLHPGRQANIVLDNEKIGFIGEIHPNVNNAYHLKKSFLLDITLKDSFFDEPKPIVFQNINKFPSITRDLSFLINQNYTFEEVSLFLQQEVSDILVKYELLDLYQNKDLSTDKYSLSFRFTFKDAQQSLQKNNVEEIMTKIEDKLKQSFQVQIR</sequence>
<evidence type="ECO:0000256" key="7">
    <source>
        <dbReference type="ARBA" id="ARBA00022723"/>
    </source>
</evidence>
<keyword evidence="6 15" id="KW-0436">Ligase</keyword>
<dbReference type="InterPro" id="IPR009061">
    <property type="entry name" value="DNA-bd_dom_put_sf"/>
</dbReference>
<dbReference type="Gene3D" id="3.30.56.10">
    <property type="match status" value="2"/>
</dbReference>
<dbReference type="InterPro" id="IPR004532">
    <property type="entry name" value="Phe-tRNA-ligase_IIc_bsu_bact"/>
</dbReference>